<evidence type="ECO:0000313" key="2">
    <source>
        <dbReference type="EMBL" id="TGN63351.1"/>
    </source>
</evidence>
<evidence type="ECO:0008006" key="4">
    <source>
        <dbReference type="Google" id="ProtNLM"/>
    </source>
</evidence>
<keyword evidence="3" id="KW-1185">Reference proteome</keyword>
<protein>
    <recommendedName>
        <fullName evidence="4">Peptidase C39-like domain-containing protein</fullName>
    </recommendedName>
</protein>
<organism evidence="2 3">
    <name type="scientific">Nocardioides eburneiflavus</name>
    <dbReference type="NCBI Taxonomy" id="2518372"/>
    <lineage>
        <taxon>Bacteria</taxon>
        <taxon>Bacillati</taxon>
        <taxon>Actinomycetota</taxon>
        <taxon>Actinomycetes</taxon>
        <taxon>Propionibacteriales</taxon>
        <taxon>Nocardioidaceae</taxon>
        <taxon>Nocardioides</taxon>
    </lineage>
</organism>
<feature type="compositionally biased region" description="Low complexity" evidence="1">
    <location>
        <begin position="16"/>
        <end position="36"/>
    </location>
</feature>
<comment type="caution">
    <text evidence="2">The sequence shown here is derived from an EMBL/GenBank/DDBJ whole genome shotgun (WGS) entry which is preliminary data.</text>
</comment>
<gene>
    <name evidence="2" type="ORF">EXE59_04870</name>
</gene>
<sequence length="245" mass="26249">MRLIEDLTARLRDALAGRSSSAPGAADPAPAPLVDSRPPLRAGWVQPDRTTCGSACLVAARALGDPSYAAWLETGEVGGRARDPRTPGRRFADEVLATHLRTNRWTDAAGRLRWPWPRGLGTTPWALVQELSATGGTTPPGTGHRVRTISPRRRGEAYDAVARAVANGHAVPLYVGNRLLPRHVVLVVDVAAGVDEPWLAAYDPSSGRLVRLPREDFVRGDLRVAGWSEPWFAVLPTAGRAAAAD</sequence>
<dbReference type="RefSeq" id="WP_135837889.1">
    <property type="nucleotide sequence ID" value="NZ_SRRO01000001.1"/>
</dbReference>
<evidence type="ECO:0000256" key="1">
    <source>
        <dbReference type="SAM" id="MobiDB-lite"/>
    </source>
</evidence>
<accession>A0A4Z1BPR8</accession>
<dbReference type="AlphaFoldDB" id="A0A4Z1BPR8"/>
<dbReference type="OrthoDB" id="4762866at2"/>
<reference evidence="2 3" key="1">
    <citation type="submission" date="2019-04" db="EMBL/GenBank/DDBJ databases">
        <title>Three New Species of Nocardioides, Nocardioides euryhalodurans sp. nov., Nocardioides seonyuensis sp. nov. and Nocardioides eburneoflavus sp. nov. Isolated from Soil.</title>
        <authorList>
            <person name="Roh S.G."/>
            <person name="Lee C."/>
            <person name="Kim M.-K."/>
            <person name="Kim S.B."/>
        </authorList>
    </citation>
    <scope>NUCLEOTIDE SEQUENCE [LARGE SCALE GENOMIC DNA]</scope>
    <source>
        <strain evidence="2 3">MMS17-SY213</strain>
    </source>
</reference>
<feature type="region of interest" description="Disordered" evidence="1">
    <location>
        <begin position="16"/>
        <end position="37"/>
    </location>
</feature>
<proteinExistence type="predicted"/>
<dbReference type="EMBL" id="SRRO01000001">
    <property type="protein sequence ID" value="TGN63351.1"/>
    <property type="molecule type" value="Genomic_DNA"/>
</dbReference>
<name>A0A4Z1BPR8_9ACTN</name>
<evidence type="ECO:0000313" key="3">
    <source>
        <dbReference type="Proteomes" id="UP000297496"/>
    </source>
</evidence>
<dbReference type="Proteomes" id="UP000297496">
    <property type="component" value="Unassembled WGS sequence"/>
</dbReference>